<accession>A0A843AI49</accession>
<sequence>MDFGERYDTEYKRSVGALKTTYHNITDFGIKIIISEEGLEDWNGGFVPTRDVIELKRHKNSSRLVGLFYRLLLRIKGF</sequence>
<evidence type="ECO:0000313" key="2">
    <source>
        <dbReference type="Proteomes" id="UP000658733"/>
    </source>
</evidence>
<reference evidence="1" key="1">
    <citation type="submission" date="2020-10" db="EMBL/GenBank/DDBJ databases">
        <title>Dehalococcoides mccartyi of a TCE/Cr reducing biochatode.</title>
        <authorList>
            <person name="Matturro B."/>
        </authorList>
    </citation>
    <scope>NUCLEOTIDE SEQUENCE</scope>
    <source>
        <strain evidence="1">Bin4</strain>
    </source>
</reference>
<organism evidence="1 2">
    <name type="scientific">Methanobrevibacter arboriphilus</name>
    <dbReference type="NCBI Taxonomy" id="39441"/>
    <lineage>
        <taxon>Archaea</taxon>
        <taxon>Methanobacteriati</taxon>
        <taxon>Methanobacteriota</taxon>
        <taxon>Methanomada group</taxon>
        <taxon>Methanobacteria</taxon>
        <taxon>Methanobacteriales</taxon>
        <taxon>Methanobacteriaceae</taxon>
        <taxon>Methanobrevibacter</taxon>
    </lineage>
</organism>
<protein>
    <submittedName>
        <fullName evidence="1">Uncharacterized protein</fullName>
    </submittedName>
</protein>
<comment type="caution">
    <text evidence="1">The sequence shown here is derived from an EMBL/GenBank/DDBJ whole genome shotgun (WGS) entry which is preliminary data.</text>
</comment>
<evidence type="ECO:0000313" key="1">
    <source>
        <dbReference type="EMBL" id="MBF4468826.1"/>
    </source>
</evidence>
<dbReference type="Proteomes" id="UP000658733">
    <property type="component" value="Unassembled WGS sequence"/>
</dbReference>
<dbReference type="EMBL" id="JADIIN010000043">
    <property type="protein sequence ID" value="MBF4468826.1"/>
    <property type="molecule type" value="Genomic_DNA"/>
</dbReference>
<dbReference type="RefSeq" id="WP_278522888.1">
    <property type="nucleotide sequence ID" value="NZ_JADIIN010000043.1"/>
</dbReference>
<name>A0A843AI49_METAZ</name>
<proteinExistence type="predicted"/>
<dbReference type="AlphaFoldDB" id="A0A843AI49"/>
<gene>
    <name evidence="1" type="ORF">ISP01_05410</name>
</gene>